<feature type="region of interest" description="Disordered" evidence="3">
    <location>
        <begin position="276"/>
        <end position="302"/>
    </location>
</feature>
<accession>A0ABS2YIP0</accession>
<reference evidence="4" key="1">
    <citation type="journal article" date="2021" name="Cell">
        <title>Tracing the genetic footprints of vertebrate landing in non-teleost ray-finned fishes.</title>
        <authorList>
            <person name="Bi X."/>
            <person name="Wang K."/>
            <person name="Yang L."/>
            <person name="Pan H."/>
            <person name="Jiang H."/>
            <person name="Wei Q."/>
            <person name="Fang M."/>
            <person name="Yu H."/>
            <person name="Zhu C."/>
            <person name="Cai Y."/>
            <person name="He Y."/>
            <person name="Gan X."/>
            <person name="Zeng H."/>
            <person name="Yu D."/>
            <person name="Zhu Y."/>
            <person name="Jiang H."/>
            <person name="Qiu Q."/>
            <person name="Yang H."/>
            <person name="Zhang Y.E."/>
            <person name="Wang W."/>
            <person name="Zhu M."/>
            <person name="He S."/>
            <person name="Zhang G."/>
        </authorList>
    </citation>
    <scope>NUCLEOTIDE SEQUENCE</scope>
    <source>
        <strain evidence="4">Pddl_001</strain>
    </source>
</reference>
<evidence type="ECO:0000313" key="5">
    <source>
        <dbReference type="Proteomes" id="UP001166093"/>
    </source>
</evidence>
<proteinExistence type="inferred from homology"/>
<protein>
    <recommendedName>
        <fullName evidence="2">Phospholipid scramblase</fullName>
    </recommendedName>
</protein>
<dbReference type="PANTHER" id="PTHR23248">
    <property type="entry name" value="PHOSPHOLIPID SCRAMBLASE-RELATED"/>
    <property type="match status" value="1"/>
</dbReference>
<keyword evidence="2" id="KW-0106">Calcium</keyword>
<organism evidence="4 5">
    <name type="scientific">Polyodon spathula</name>
    <name type="common">North American paddlefish</name>
    <name type="synonym">Squalus spathula</name>
    <dbReference type="NCBI Taxonomy" id="7913"/>
    <lineage>
        <taxon>Eukaryota</taxon>
        <taxon>Metazoa</taxon>
        <taxon>Chordata</taxon>
        <taxon>Craniata</taxon>
        <taxon>Vertebrata</taxon>
        <taxon>Euteleostomi</taxon>
        <taxon>Actinopterygii</taxon>
        <taxon>Chondrostei</taxon>
        <taxon>Acipenseriformes</taxon>
        <taxon>Polyodontidae</taxon>
        <taxon>Polyodon</taxon>
    </lineage>
</organism>
<evidence type="ECO:0000256" key="3">
    <source>
        <dbReference type="SAM" id="MobiDB-lite"/>
    </source>
</evidence>
<keyword evidence="5" id="KW-1185">Reference proteome</keyword>
<keyword evidence="2" id="KW-0564">Palmitate</keyword>
<sequence>GNSTRNCYELRNGLGQRIYYALEEPSCGAGDLCRDTRGFTLRIQDSKQCNVMQIFRPCRSQTRWCPGCLETMVIRVPEGVLIGCVSQMWHPFEPKFCVDVSGETALNISGPCRLVSCFSDDHFRVMGPDKMTMVGKIWNKCTGVAAEYFTNSDCFGVQFPVDLDVNIKATLIGASFLISDLTGQTKGLYLPGAVWMKWMQMEITLVAKLSLALLNEVCCKVVDEEGPRSTSQDTWDHRSISSNISKATNPKEFQISSESEEEFYVVFSYYSHSSKSVGATAGADPQEADGRRGSSGGDGRSGPFGRWKLEQWVVFLWWWRQRGFSKWCRRQQQY</sequence>
<comment type="caution">
    <text evidence="4">The sequence shown here is derived from an EMBL/GenBank/DDBJ whole genome shotgun (WGS) entry which is preliminary data.</text>
</comment>
<comment type="cofactor">
    <cofactor evidence="2">
        <name>Ca(2+)</name>
        <dbReference type="ChEBI" id="CHEBI:29108"/>
    </cofactor>
</comment>
<evidence type="ECO:0000256" key="2">
    <source>
        <dbReference type="RuleBase" id="RU363116"/>
    </source>
</evidence>
<evidence type="ECO:0000313" key="4">
    <source>
        <dbReference type="EMBL" id="MBN3286050.1"/>
    </source>
</evidence>
<dbReference type="Pfam" id="PF03803">
    <property type="entry name" value="Scramblase"/>
    <property type="match status" value="1"/>
</dbReference>
<evidence type="ECO:0000256" key="1">
    <source>
        <dbReference type="ARBA" id="ARBA00005350"/>
    </source>
</evidence>
<dbReference type="EMBL" id="JAAWVQ010154977">
    <property type="protein sequence ID" value="MBN3286050.1"/>
    <property type="molecule type" value="Genomic_DNA"/>
</dbReference>
<dbReference type="PANTHER" id="PTHR23248:SF9">
    <property type="entry name" value="PHOSPHOLIPID SCRAMBLASE"/>
    <property type="match status" value="1"/>
</dbReference>
<dbReference type="Proteomes" id="UP001166093">
    <property type="component" value="Unassembled WGS sequence"/>
</dbReference>
<keyword evidence="2" id="KW-0449">Lipoprotein</keyword>
<dbReference type="InterPro" id="IPR005552">
    <property type="entry name" value="Scramblase"/>
</dbReference>
<feature type="compositionally biased region" description="Gly residues" evidence="3">
    <location>
        <begin position="293"/>
        <end position="302"/>
    </location>
</feature>
<feature type="non-terminal residue" evidence="4">
    <location>
        <position position="334"/>
    </location>
</feature>
<comment type="function">
    <text evidence="2">May mediate accelerated ATP-independent bidirectional transbilayer migration of phospholipids upon binding calcium ions that results in a loss of phospholipid asymmetry in the plasma membrane.</text>
</comment>
<feature type="non-terminal residue" evidence="4">
    <location>
        <position position="1"/>
    </location>
</feature>
<comment type="similarity">
    <text evidence="1 2">Belongs to the phospholipid scramblase family.</text>
</comment>
<gene>
    <name evidence="4" type="primary">Plscr1_0</name>
    <name evidence="4" type="ORF">GTO93_0006740</name>
</gene>
<name>A0ABS2YIP0_POLSP</name>